<evidence type="ECO:0000313" key="3">
    <source>
        <dbReference type="Proteomes" id="UP000181661"/>
    </source>
</evidence>
<organism evidence="1 3">
    <name type="scientific">Pseudomonas costantinii</name>
    <dbReference type="NCBI Taxonomy" id="168469"/>
    <lineage>
        <taxon>Bacteria</taxon>
        <taxon>Pseudomonadati</taxon>
        <taxon>Pseudomonadota</taxon>
        <taxon>Gammaproteobacteria</taxon>
        <taxon>Pseudomonadales</taxon>
        <taxon>Pseudomonadaceae</taxon>
        <taxon>Pseudomonas</taxon>
    </lineage>
</organism>
<dbReference type="AlphaFoldDB" id="A0A1S2UB53"/>
<dbReference type="Proteomes" id="UP000182179">
    <property type="component" value="Unassembled WGS sequence"/>
</dbReference>
<dbReference type="EMBL" id="MDDR01000066">
    <property type="protein sequence ID" value="OIN43360.1"/>
    <property type="molecule type" value="Genomic_DNA"/>
</dbReference>
<keyword evidence="4" id="KW-1185">Reference proteome</keyword>
<proteinExistence type="predicted"/>
<evidence type="ECO:0000313" key="4">
    <source>
        <dbReference type="Proteomes" id="UP000182179"/>
    </source>
</evidence>
<dbReference type="EMBL" id="FNTS01000002">
    <property type="protein sequence ID" value="SEE37603.1"/>
    <property type="molecule type" value="Genomic_DNA"/>
</dbReference>
<evidence type="ECO:0000313" key="1">
    <source>
        <dbReference type="EMBL" id="OIN43360.1"/>
    </source>
</evidence>
<evidence type="ECO:0000313" key="2">
    <source>
        <dbReference type="EMBL" id="SEE37603.1"/>
    </source>
</evidence>
<dbReference type="Proteomes" id="UP000181661">
    <property type="component" value="Unassembled WGS sequence"/>
</dbReference>
<gene>
    <name evidence="1" type="ORF">BFL40_32450</name>
    <name evidence="2" type="ORF">SAMN04515675_5205</name>
</gene>
<sequence>MQLSTEIVQPQVPVVQIYISGRSLIRLYQGEKCVGFSETYKFARIRAEELEKTEQQREVH</sequence>
<comment type="caution">
    <text evidence="1">The sequence shown here is derived from an EMBL/GenBank/DDBJ whole genome shotgun (WGS) entry which is preliminary data.</text>
</comment>
<reference evidence="2 4" key="2">
    <citation type="submission" date="2016-10" db="EMBL/GenBank/DDBJ databases">
        <authorList>
            <person name="Varghese N."/>
            <person name="Submissions S."/>
        </authorList>
    </citation>
    <scope>NUCLEOTIDE SEQUENCE [LARGE SCALE GENOMIC DNA]</scope>
    <source>
        <strain evidence="2 4">BS2773</strain>
    </source>
</reference>
<protein>
    <submittedName>
        <fullName evidence="1">Uncharacterized protein</fullName>
    </submittedName>
</protein>
<accession>A0A1S2UB53</accession>
<name>A0A1S2UB53_9PSED</name>
<dbReference type="RefSeq" id="WP_071487772.1">
    <property type="nucleotide sequence ID" value="NZ_FNTS01000002.1"/>
</dbReference>
<reference evidence="1 3" key="1">
    <citation type="submission" date="2016-08" db="EMBL/GenBank/DDBJ databases">
        <title>Draft genome sequence of Pseudomonas costantinii LMG 22119, type strain isolated from cultivated mushroom (Agaricus bisporus) sporophores.</title>
        <authorList>
            <person name="Tambong J.T."/>
        </authorList>
    </citation>
    <scope>NUCLEOTIDE SEQUENCE [LARGE SCALE GENOMIC DNA]</scope>
    <source>
        <strain evidence="1 3">LMG 22119</strain>
    </source>
</reference>